<keyword evidence="6" id="KW-1185">Reference proteome</keyword>
<dbReference type="InterPro" id="IPR036645">
    <property type="entry name" value="Elafin-like_sf"/>
</dbReference>
<dbReference type="OrthoDB" id="6409105at2759"/>
<dbReference type="Proteomes" id="UP000694843">
    <property type="component" value="Unplaced"/>
</dbReference>
<evidence type="ECO:0000256" key="1">
    <source>
        <dbReference type="ARBA" id="ARBA00023157"/>
    </source>
</evidence>
<reference evidence="7" key="1">
    <citation type="submission" date="2025-08" db="UniProtKB">
        <authorList>
            <consortium name="RefSeq"/>
        </authorList>
    </citation>
    <scope>IDENTIFICATION</scope>
    <source>
        <tissue evidence="7">Whole organism</tissue>
    </source>
</reference>
<sequence length="557" mass="59330">MRDRLLKYSLEETNLVHKKTPMMRGKMAMHAAITPFVICGGKYNLLFAVVAILATVDSCYAADVRSVDHAHQATVFSSFPKEDFPEASDQMMTDGTILKVISKSNIDAEGNSENLAAVEPSDSHSSSLVEATASQSPLLGPAGSFPSTTRVTKIDDETSPDTSIFAVEKSSLGSPTSATSESSLSEKPESSGAPKQPSDGKQSDLIIGEESLAPNLTSHGQVSPEPSINVAAQHLIVKDKTFTADPDMASSGFEEGEEDDAHQVALDANNHGDDTTTLTTDLNNTADDVVNVEKRKPSVDAEYSNVADVNQEAEDSIGIVADEAVIDFVVGNNDSTSEIKDSRVTDSSEGENISSARITNPKNTNFLISNSDKSDTETINTEIIDSQVQGLEEVVAASDETAGPQRGDDKRRGRESKARHFLTVAEEDILQQPGSDVKPGRCPSRVIASELCPVDVADQCAGDSDCSGAAKCCTTGCARVCVRPLHSACELQRENTLRHGRALGLSAAELQVPDCDDQQGTFVSVQCRANHCYCADPLTGYEVPGTRARSIHEVNCS</sequence>
<dbReference type="GO" id="GO:0004867">
    <property type="term" value="F:serine-type endopeptidase inhibitor activity"/>
    <property type="evidence" value="ECO:0007669"/>
    <property type="project" value="TreeGrafter"/>
</dbReference>
<dbReference type="KEGG" id="hazt:108666631"/>
<evidence type="ECO:0000259" key="5">
    <source>
        <dbReference type="PROSITE" id="PS51390"/>
    </source>
</evidence>
<name>A0A979FVB5_HYAAZ</name>
<dbReference type="InterPro" id="IPR000716">
    <property type="entry name" value="Thyroglobulin_1"/>
</dbReference>
<feature type="region of interest" description="Disordered" evidence="3">
    <location>
        <begin position="116"/>
        <end position="202"/>
    </location>
</feature>
<accession>A0A979FVB5</accession>
<feature type="compositionally biased region" description="Basic and acidic residues" evidence="3">
    <location>
        <begin position="406"/>
        <end position="416"/>
    </location>
</feature>
<organism evidence="6 7">
    <name type="scientific">Hyalella azteca</name>
    <name type="common">Amphipod</name>
    <dbReference type="NCBI Taxonomy" id="294128"/>
    <lineage>
        <taxon>Eukaryota</taxon>
        <taxon>Metazoa</taxon>
        <taxon>Ecdysozoa</taxon>
        <taxon>Arthropoda</taxon>
        <taxon>Crustacea</taxon>
        <taxon>Multicrustacea</taxon>
        <taxon>Malacostraca</taxon>
        <taxon>Eumalacostraca</taxon>
        <taxon>Peracarida</taxon>
        <taxon>Amphipoda</taxon>
        <taxon>Senticaudata</taxon>
        <taxon>Talitrida</taxon>
        <taxon>Talitroidea</taxon>
        <taxon>Hyalellidae</taxon>
        <taxon>Hyalella</taxon>
    </lineage>
</organism>
<feature type="domain" description="WAP" evidence="5">
    <location>
        <begin position="435"/>
        <end position="485"/>
    </location>
</feature>
<dbReference type="SUPFAM" id="SSF57610">
    <property type="entry name" value="Thyroglobulin type-1 domain"/>
    <property type="match status" value="1"/>
</dbReference>
<dbReference type="AlphaFoldDB" id="A0A979FVB5"/>
<feature type="compositionally biased region" description="Low complexity" evidence="3">
    <location>
        <begin position="169"/>
        <end position="183"/>
    </location>
</feature>
<evidence type="ECO:0000256" key="3">
    <source>
        <dbReference type="SAM" id="MobiDB-lite"/>
    </source>
</evidence>
<evidence type="ECO:0000259" key="4">
    <source>
        <dbReference type="PROSITE" id="PS51162"/>
    </source>
</evidence>
<feature type="domain" description="Thyroglobulin type-1" evidence="4">
    <location>
        <begin position="486"/>
        <end position="556"/>
    </location>
</feature>
<dbReference type="InterPro" id="IPR008197">
    <property type="entry name" value="WAP_dom"/>
</dbReference>
<feature type="region of interest" description="Disordered" evidence="3">
    <location>
        <begin position="396"/>
        <end position="416"/>
    </location>
</feature>
<dbReference type="SMART" id="SM00217">
    <property type="entry name" value="WAP"/>
    <property type="match status" value="1"/>
</dbReference>
<dbReference type="PRINTS" id="PR00003">
    <property type="entry name" value="4DISULPHCORE"/>
</dbReference>
<feature type="compositionally biased region" description="Polar residues" evidence="3">
    <location>
        <begin position="123"/>
        <end position="137"/>
    </location>
</feature>
<dbReference type="PROSITE" id="PS51162">
    <property type="entry name" value="THYROGLOBULIN_1_2"/>
    <property type="match status" value="1"/>
</dbReference>
<dbReference type="InterPro" id="IPR036857">
    <property type="entry name" value="Thyroglobulin_1_sf"/>
</dbReference>
<dbReference type="Gene3D" id="4.10.75.10">
    <property type="entry name" value="Elafin-like"/>
    <property type="match status" value="1"/>
</dbReference>
<evidence type="ECO:0000256" key="2">
    <source>
        <dbReference type="PROSITE-ProRule" id="PRU00500"/>
    </source>
</evidence>
<gene>
    <name evidence="7" type="primary">LOC108666631</name>
</gene>
<dbReference type="RefSeq" id="XP_047740508.1">
    <property type="nucleotide sequence ID" value="XM_047884552.1"/>
</dbReference>
<dbReference type="GO" id="GO:0005615">
    <property type="term" value="C:extracellular space"/>
    <property type="evidence" value="ECO:0007669"/>
    <property type="project" value="TreeGrafter"/>
</dbReference>
<dbReference type="InterPro" id="IPR050514">
    <property type="entry name" value="WAP_four-disulfide_core"/>
</dbReference>
<proteinExistence type="predicted"/>
<dbReference type="SMART" id="SM00211">
    <property type="entry name" value="TY"/>
    <property type="match status" value="1"/>
</dbReference>
<dbReference type="PROSITE" id="PS51390">
    <property type="entry name" value="WAP"/>
    <property type="match status" value="1"/>
</dbReference>
<dbReference type="CDD" id="cd00199">
    <property type="entry name" value="WAP"/>
    <property type="match status" value="1"/>
</dbReference>
<dbReference type="GeneID" id="108666631"/>
<dbReference type="Gene3D" id="4.10.800.10">
    <property type="entry name" value="Thyroglobulin type-1"/>
    <property type="match status" value="1"/>
</dbReference>
<keyword evidence="1" id="KW-1015">Disulfide bond</keyword>
<protein>
    <submittedName>
        <fullName evidence="7">Uncharacterized protein LOC108666631</fullName>
    </submittedName>
</protein>
<comment type="caution">
    <text evidence="2">Lacks conserved residue(s) required for the propagation of feature annotation.</text>
</comment>
<dbReference type="PANTHER" id="PTHR19441:SF95">
    <property type="entry name" value="PERLWAPIN ISOFORM X1"/>
    <property type="match status" value="1"/>
</dbReference>
<dbReference type="Pfam" id="PF00086">
    <property type="entry name" value="Thyroglobulin_1"/>
    <property type="match status" value="1"/>
</dbReference>
<dbReference type="Pfam" id="PF00095">
    <property type="entry name" value="WAP"/>
    <property type="match status" value="1"/>
</dbReference>
<evidence type="ECO:0000313" key="7">
    <source>
        <dbReference type="RefSeq" id="XP_047740508.1"/>
    </source>
</evidence>
<dbReference type="PANTHER" id="PTHR19441">
    <property type="entry name" value="WHEY ACDIC PROTEIN WAP"/>
    <property type="match status" value="1"/>
</dbReference>
<evidence type="ECO:0000313" key="6">
    <source>
        <dbReference type="Proteomes" id="UP000694843"/>
    </source>
</evidence>
<feature type="non-terminal residue" evidence="7">
    <location>
        <position position="557"/>
    </location>
</feature>